<reference evidence="7" key="2">
    <citation type="submission" date="2025-08" db="UniProtKB">
        <authorList>
            <consortium name="RefSeq"/>
        </authorList>
    </citation>
    <scope>IDENTIFICATION</scope>
    <source>
        <tissue evidence="7">Leaf</tissue>
    </source>
</reference>
<dbReference type="Pfam" id="PF01582">
    <property type="entry name" value="TIR"/>
    <property type="match status" value="1"/>
</dbReference>
<dbReference type="InterPro" id="IPR035897">
    <property type="entry name" value="Toll_tir_struct_dom_sf"/>
</dbReference>
<dbReference type="PRINTS" id="PR00364">
    <property type="entry name" value="DISEASERSIST"/>
</dbReference>
<dbReference type="Pfam" id="PF00931">
    <property type="entry name" value="NB-ARC"/>
    <property type="match status" value="1"/>
</dbReference>
<organism evidence="6 7">
    <name type="scientific">Rhodamnia argentea</name>
    <dbReference type="NCBI Taxonomy" id="178133"/>
    <lineage>
        <taxon>Eukaryota</taxon>
        <taxon>Viridiplantae</taxon>
        <taxon>Streptophyta</taxon>
        <taxon>Embryophyta</taxon>
        <taxon>Tracheophyta</taxon>
        <taxon>Spermatophyta</taxon>
        <taxon>Magnoliopsida</taxon>
        <taxon>eudicotyledons</taxon>
        <taxon>Gunneridae</taxon>
        <taxon>Pentapetalae</taxon>
        <taxon>rosids</taxon>
        <taxon>malvids</taxon>
        <taxon>Myrtales</taxon>
        <taxon>Myrtaceae</taxon>
        <taxon>Myrtoideae</taxon>
        <taxon>Myrteae</taxon>
        <taxon>Australasian group</taxon>
        <taxon>Rhodamnia</taxon>
    </lineage>
</organism>
<feature type="region of interest" description="Disordered" evidence="4">
    <location>
        <begin position="1062"/>
        <end position="1087"/>
    </location>
</feature>
<dbReference type="InterPro" id="IPR044974">
    <property type="entry name" value="Disease_R_plants"/>
</dbReference>
<dbReference type="SUPFAM" id="SSF46785">
    <property type="entry name" value="Winged helix' DNA-binding domain"/>
    <property type="match status" value="1"/>
</dbReference>
<dbReference type="Gene3D" id="3.40.50.300">
    <property type="entry name" value="P-loop containing nucleotide triphosphate hydrolases"/>
    <property type="match status" value="1"/>
</dbReference>
<dbReference type="Pfam" id="PF23282">
    <property type="entry name" value="WHD_ROQ1"/>
    <property type="match status" value="1"/>
</dbReference>
<dbReference type="InterPro" id="IPR000157">
    <property type="entry name" value="TIR_dom"/>
</dbReference>
<dbReference type="SUPFAM" id="SSF52200">
    <property type="entry name" value="Toll/Interleukin receptor TIR domain"/>
    <property type="match status" value="1"/>
</dbReference>
<feature type="compositionally biased region" description="Acidic residues" evidence="4">
    <location>
        <begin position="1065"/>
        <end position="1087"/>
    </location>
</feature>
<dbReference type="InterPro" id="IPR001611">
    <property type="entry name" value="Leu-rich_rpt"/>
</dbReference>
<dbReference type="SMART" id="SM00255">
    <property type="entry name" value="TIR"/>
    <property type="match status" value="1"/>
</dbReference>
<dbReference type="Gene3D" id="1.10.8.430">
    <property type="entry name" value="Helical domain of apoptotic protease-activating factors"/>
    <property type="match status" value="1"/>
</dbReference>
<evidence type="ECO:0000313" key="6">
    <source>
        <dbReference type="Proteomes" id="UP000827889"/>
    </source>
</evidence>
<dbReference type="InterPro" id="IPR042197">
    <property type="entry name" value="Apaf_helical"/>
</dbReference>
<dbReference type="PANTHER" id="PTHR11017:SF292">
    <property type="entry name" value="AAA+ ATPASE DOMAIN-CONTAINING PROTEIN"/>
    <property type="match status" value="1"/>
</dbReference>
<name>A0ABM3H8U0_9MYRT</name>
<dbReference type="InterPro" id="IPR036390">
    <property type="entry name" value="WH_DNA-bd_sf"/>
</dbReference>
<evidence type="ECO:0000259" key="5">
    <source>
        <dbReference type="PROSITE" id="PS50104"/>
    </source>
</evidence>
<sequence length="1298" mass="147240">MASSSSSSSSSSKPGKSYDVFLSFRGPDVRNYFLGHLYTALDRVGISTYKDDEEPRKGERISTELMKAIRESHIAIVVFSKNYASSTWCLEELAEIMERKEQGGLMVFPVFYKVDPREVRTPRESYLEAMAKHERKFGKDLERVGRWKNALSEAGSLSGWHFTDGSEAGFIQHIVEEISTQLGRVPLDVAKYPVGIDSRVQQLRTILNLQSKDDVLVVGLWGQGGVGKTTLAKAIYNAVFREFQGSSFSEHVRENSKSPSGMVALQEKLLSEVLLGKTFKVYSVARGSCLIRDRLHNKKVLIILDDVDAAWQLDALAGNCQWFGNGSRIIITTRDKHILVSHGVNPDHMYEVKALENSAALELFRKHAFQGNQEIEISNNLVDSVLCYASGLPLALEVLGSSLCGRGENEWKSTLQKLAKSPDKKINDVLKVSYDGLEHYAKEIFLDIACFFKGQDTEYIKKVLDSCDFDTIIGINNLIERCLIKDERGTLQMHDLIQSMGMDIVKEECRDYPEKRSRLWLYDDVLDVLRGDVGTDSIKAIVLKLQEPEVKYISPSAFTNMRKLRLLIPHNVENSFSGPIHLPNELRWFEWPRCPTIPEFRDGPKKLVGLDLSNTNITRVLKQFKCFGKLKFITLKKCPSLVCMPDLSCTPTLEELDLSGCENLERAHESVAYHEKLWKLDLGGCPKLQRFPDIPNKNKSLRKVYLYGTSIEELPASIENLVSLEGMDLSYCKKLTILPSSIYRLQNLFNPSLNDCSKLIKFPKVEEDSSDPHIKTGFPMLSYLELGRCHLPEVEFLENFSCFPRLKTLNLTRNNFTNVPICEKLYSLECLDISHCEQLQEIPKVPEKLGTLEATGCKSLSRIPSNLFDVEDVELGSCHELVRNGLSVSDWFKLEEKFHGKTWCHVVLPGGEMPKWLLPNKEGYISFVVSKDLYKKFLGVAFCFVFRAEGERRCRFVLHVSVNGKHGTGLRHYFDSFNLDHVYLGYRKTKHMWRGDDIGPNGPSHFHFSIRVDGNPWSKIIVKKCGFRLICKPLENDLEVLLQDDQLLDSALLSEVGYEDSQTSLEEESSSETEDLQDSQTSTEEDGSSELVYKGFDIADFSIEKHRYSSINPSYRNVRPGGEMPKEFVLVGDSTISFMASQDLHDKLLGLVLCVVFGVEDGKKEISFDIVPHVGGQRRNVVAGTLGSFDSDHVWIQYLVPNVLWGMLEGAVDFSQFEESYLQFRLAVRVSGGTVKKVGYLLSCERLEDDLKVVLEDNQLMDLASLREESFDAEDIGWRFRYSPEYLSKFHIFPRGRD</sequence>
<keyword evidence="6" id="KW-1185">Reference proteome</keyword>
<evidence type="ECO:0000313" key="7">
    <source>
        <dbReference type="RefSeq" id="XP_048133014.1"/>
    </source>
</evidence>
<dbReference type="InterPro" id="IPR027417">
    <property type="entry name" value="P-loop_NTPase"/>
</dbReference>
<dbReference type="Pfam" id="PF23286">
    <property type="entry name" value="LRR_13"/>
    <property type="match status" value="1"/>
</dbReference>
<keyword evidence="2" id="KW-0677">Repeat</keyword>
<dbReference type="Proteomes" id="UP000827889">
    <property type="component" value="Chromosome 1"/>
</dbReference>
<dbReference type="PANTHER" id="PTHR11017">
    <property type="entry name" value="LEUCINE-RICH REPEAT-CONTAINING PROTEIN"/>
    <property type="match status" value="1"/>
</dbReference>
<dbReference type="SUPFAM" id="SSF52058">
    <property type="entry name" value="L domain-like"/>
    <property type="match status" value="1"/>
</dbReference>
<dbReference type="InterPro" id="IPR058192">
    <property type="entry name" value="WHD_ROQ1-like"/>
</dbReference>
<proteinExistence type="predicted"/>
<accession>A0ABM3H8U0</accession>
<dbReference type="SUPFAM" id="SSF52540">
    <property type="entry name" value="P-loop containing nucleoside triphosphate hydrolases"/>
    <property type="match status" value="1"/>
</dbReference>
<dbReference type="Gene3D" id="3.40.50.10140">
    <property type="entry name" value="Toll/interleukin-1 receptor homology (TIR) domain"/>
    <property type="match status" value="1"/>
</dbReference>
<dbReference type="PROSITE" id="PS51450">
    <property type="entry name" value="LRR"/>
    <property type="match status" value="1"/>
</dbReference>
<dbReference type="InterPro" id="IPR002182">
    <property type="entry name" value="NB-ARC"/>
</dbReference>
<reference evidence="6" key="1">
    <citation type="submission" date="2025-05" db="UniProtKB">
        <authorList>
            <consortium name="RefSeq"/>
        </authorList>
    </citation>
    <scope>NUCLEOTIDE SEQUENCE [LARGE SCALE GENOMIC DNA]</scope>
</reference>
<evidence type="ECO:0000256" key="4">
    <source>
        <dbReference type="SAM" id="MobiDB-lite"/>
    </source>
</evidence>
<evidence type="ECO:0000256" key="2">
    <source>
        <dbReference type="ARBA" id="ARBA00022737"/>
    </source>
</evidence>
<evidence type="ECO:0000256" key="1">
    <source>
        <dbReference type="ARBA" id="ARBA00022614"/>
    </source>
</evidence>
<feature type="domain" description="TIR" evidence="5">
    <location>
        <begin position="16"/>
        <end position="182"/>
    </location>
</feature>
<dbReference type="InterPro" id="IPR032675">
    <property type="entry name" value="LRR_dom_sf"/>
</dbReference>
<protein>
    <submittedName>
        <fullName evidence="7">Disease resistance protein RUN1-like</fullName>
    </submittedName>
</protein>
<evidence type="ECO:0000256" key="3">
    <source>
        <dbReference type="ARBA" id="ARBA00022821"/>
    </source>
</evidence>
<dbReference type="GeneID" id="125314541"/>
<dbReference type="InterPro" id="IPR058546">
    <property type="entry name" value="RPS4B/Roq1-like_LRR"/>
</dbReference>
<dbReference type="Gene3D" id="3.80.10.10">
    <property type="entry name" value="Ribonuclease Inhibitor"/>
    <property type="match status" value="2"/>
</dbReference>
<dbReference type="RefSeq" id="XP_048133014.1">
    <property type="nucleotide sequence ID" value="XM_048277057.1"/>
</dbReference>
<keyword evidence="3" id="KW-0611">Plant defense</keyword>
<keyword evidence="1" id="KW-0433">Leucine-rich repeat</keyword>
<dbReference type="PROSITE" id="PS50104">
    <property type="entry name" value="TIR"/>
    <property type="match status" value="1"/>
</dbReference>
<gene>
    <name evidence="7" type="primary">LOC125314541</name>
</gene>